<proteinExistence type="predicted"/>
<comment type="caution">
    <text evidence="1">The sequence shown here is derived from an EMBL/GenBank/DDBJ whole genome shotgun (WGS) entry which is preliminary data.</text>
</comment>
<evidence type="ECO:0000313" key="1">
    <source>
        <dbReference type="EMBL" id="GJT60946.1"/>
    </source>
</evidence>
<gene>
    <name evidence="1" type="ORF">Tco_1004479</name>
</gene>
<name>A0ABQ5FC11_9ASTR</name>
<reference evidence="1" key="1">
    <citation type="journal article" date="2022" name="Int. J. Mol. Sci.">
        <title>Draft Genome of Tanacetum Coccineum: Genomic Comparison of Closely Related Tanacetum-Family Plants.</title>
        <authorList>
            <person name="Yamashiro T."/>
            <person name="Shiraishi A."/>
            <person name="Nakayama K."/>
            <person name="Satake H."/>
        </authorList>
    </citation>
    <scope>NUCLEOTIDE SEQUENCE</scope>
</reference>
<dbReference type="Proteomes" id="UP001151760">
    <property type="component" value="Unassembled WGS sequence"/>
</dbReference>
<protein>
    <submittedName>
        <fullName evidence="1">Uncharacterized protein</fullName>
    </submittedName>
</protein>
<keyword evidence="2" id="KW-1185">Reference proteome</keyword>
<accession>A0ABQ5FC11</accession>
<reference evidence="1" key="2">
    <citation type="submission" date="2022-01" db="EMBL/GenBank/DDBJ databases">
        <authorList>
            <person name="Yamashiro T."/>
            <person name="Shiraishi A."/>
            <person name="Satake H."/>
            <person name="Nakayama K."/>
        </authorList>
    </citation>
    <scope>NUCLEOTIDE SEQUENCE</scope>
</reference>
<evidence type="ECO:0000313" key="2">
    <source>
        <dbReference type="Proteomes" id="UP001151760"/>
    </source>
</evidence>
<organism evidence="1 2">
    <name type="scientific">Tanacetum coccineum</name>
    <dbReference type="NCBI Taxonomy" id="301880"/>
    <lineage>
        <taxon>Eukaryota</taxon>
        <taxon>Viridiplantae</taxon>
        <taxon>Streptophyta</taxon>
        <taxon>Embryophyta</taxon>
        <taxon>Tracheophyta</taxon>
        <taxon>Spermatophyta</taxon>
        <taxon>Magnoliopsida</taxon>
        <taxon>eudicotyledons</taxon>
        <taxon>Gunneridae</taxon>
        <taxon>Pentapetalae</taxon>
        <taxon>asterids</taxon>
        <taxon>campanulids</taxon>
        <taxon>Asterales</taxon>
        <taxon>Asteraceae</taxon>
        <taxon>Asteroideae</taxon>
        <taxon>Anthemideae</taxon>
        <taxon>Anthemidinae</taxon>
        <taxon>Tanacetum</taxon>
    </lineage>
</organism>
<sequence>MKATMAWRCRACDDLEDAYINPDGVSSLRDSIEVSNQKIAWKKGVEPMTLLEKPNSVANLLAKVGSRASVLPLEVPLDETEALRMDDRRSLSCHTLEHTLLEVNDLFLLRTVTIWSSECRRGSEPGLPRPRRNRKHPGFVVITTSIHAKTSVEFKTPEAYSTLNLEMSFGHLFRRKDTYGESNTQGPDQSWKNGDL</sequence>
<dbReference type="EMBL" id="BQNB010017244">
    <property type="protein sequence ID" value="GJT60946.1"/>
    <property type="molecule type" value="Genomic_DNA"/>
</dbReference>